<name>A0ABS2SDZ0_9PSEU</name>
<reference evidence="2 3" key="1">
    <citation type="submission" date="2021-01" db="EMBL/GenBank/DDBJ databases">
        <title>Sequencing the genomes of 1000 actinobacteria strains.</title>
        <authorList>
            <person name="Klenk H.-P."/>
        </authorList>
    </citation>
    <scope>NUCLEOTIDE SEQUENCE [LARGE SCALE GENOMIC DNA]</scope>
    <source>
        <strain evidence="2 3">DSM 44581</strain>
    </source>
</reference>
<dbReference type="SUPFAM" id="SSF52922">
    <property type="entry name" value="TK C-terminal domain-like"/>
    <property type="match status" value="1"/>
</dbReference>
<dbReference type="PANTHER" id="PTHR43825:SF1">
    <property type="entry name" value="TRANSKETOLASE-LIKE PYRIMIDINE-BINDING DOMAIN-CONTAINING PROTEIN"/>
    <property type="match status" value="1"/>
</dbReference>
<feature type="domain" description="Transketolase-like pyrimidine-binding" evidence="1">
    <location>
        <begin position="11"/>
        <end position="177"/>
    </location>
</feature>
<comment type="caution">
    <text evidence="2">The sequence shown here is derived from an EMBL/GenBank/DDBJ whole genome shotgun (WGS) entry which is preliminary data.</text>
</comment>
<evidence type="ECO:0000313" key="3">
    <source>
        <dbReference type="Proteomes" id="UP001195724"/>
    </source>
</evidence>
<dbReference type="CDD" id="cd07033">
    <property type="entry name" value="TPP_PYR_DXS_TK_like"/>
    <property type="match status" value="1"/>
</dbReference>
<keyword evidence="2" id="KW-0808">Transferase</keyword>
<dbReference type="GO" id="GO:0004802">
    <property type="term" value="F:transketolase activity"/>
    <property type="evidence" value="ECO:0007669"/>
    <property type="project" value="UniProtKB-EC"/>
</dbReference>
<dbReference type="InterPro" id="IPR009014">
    <property type="entry name" value="Transketo_C/PFOR_II"/>
</dbReference>
<organism evidence="2 3">
    <name type="scientific">Saccharothrix algeriensis</name>
    <dbReference type="NCBI Taxonomy" id="173560"/>
    <lineage>
        <taxon>Bacteria</taxon>
        <taxon>Bacillati</taxon>
        <taxon>Actinomycetota</taxon>
        <taxon>Actinomycetes</taxon>
        <taxon>Pseudonocardiales</taxon>
        <taxon>Pseudonocardiaceae</taxon>
        <taxon>Saccharothrix</taxon>
    </lineage>
</organism>
<dbReference type="Gene3D" id="3.40.50.920">
    <property type="match status" value="1"/>
</dbReference>
<dbReference type="EMBL" id="JAFBCL010000001">
    <property type="protein sequence ID" value="MBM7814453.1"/>
    <property type="molecule type" value="Genomic_DNA"/>
</dbReference>
<dbReference type="InterPro" id="IPR005475">
    <property type="entry name" value="Transketolase-like_Pyr-bd"/>
</dbReference>
<dbReference type="Pfam" id="PF02780">
    <property type="entry name" value="Transketolase_C"/>
    <property type="match status" value="1"/>
</dbReference>
<protein>
    <submittedName>
        <fullName evidence="2">Transketolase</fullName>
        <ecNumber evidence="2">2.2.1.1</ecNumber>
    </submittedName>
</protein>
<evidence type="ECO:0000259" key="1">
    <source>
        <dbReference type="SMART" id="SM00861"/>
    </source>
</evidence>
<accession>A0ABS2SDZ0</accession>
<dbReference type="Proteomes" id="UP001195724">
    <property type="component" value="Unassembled WGS sequence"/>
</dbReference>
<dbReference type="Gene3D" id="3.40.50.970">
    <property type="match status" value="1"/>
</dbReference>
<dbReference type="InterPro" id="IPR029061">
    <property type="entry name" value="THDP-binding"/>
</dbReference>
<evidence type="ECO:0000313" key="2">
    <source>
        <dbReference type="EMBL" id="MBM7814453.1"/>
    </source>
</evidence>
<dbReference type="Pfam" id="PF02779">
    <property type="entry name" value="Transket_pyr"/>
    <property type="match status" value="1"/>
</dbReference>
<dbReference type="InterPro" id="IPR033248">
    <property type="entry name" value="Transketolase_C"/>
</dbReference>
<gene>
    <name evidence="2" type="ORF">JOE68_005318</name>
</gene>
<sequence>MSRRTAAEPGSANLEVLDATLRDLAGSDPSIRVLTADSRISGKLEPFAREFPDRVVEVGIAEQNLVGVAAGLAACGMKPFVISPACFLTARSLEQIKVDVSYSGNPVRLIGISAGISYGALGASHHSIADYAALRAMPGIPVVAPADNCEAEAAIRLAAATDGPMYVRFGKRALSCVHGPSAEPVSVERATRLRTGGDVGVIATGETVGVALGAAEVLALGGVEATVVSMPMVRPLDTGALFDVARSVRALVVAEEHSLHGGLGEACAAALMTEGIGVRFRRLGIPDEPIVNGPQLDVLAHYGIGADELASVARELLR</sequence>
<keyword evidence="3" id="KW-1185">Reference proteome</keyword>
<dbReference type="RefSeq" id="WP_204845020.1">
    <property type="nucleotide sequence ID" value="NZ_JAFBCL010000001.1"/>
</dbReference>
<proteinExistence type="predicted"/>
<dbReference type="SMART" id="SM00861">
    <property type="entry name" value="Transket_pyr"/>
    <property type="match status" value="1"/>
</dbReference>
<dbReference type="InterPro" id="IPR051157">
    <property type="entry name" value="PDH/Transketolase"/>
</dbReference>
<dbReference type="EC" id="2.2.1.1" evidence="2"/>
<dbReference type="SUPFAM" id="SSF52518">
    <property type="entry name" value="Thiamin diphosphate-binding fold (THDP-binding)"/>
    <property type="match status" value="1"/>
</dbReference>
<dbReference type="PANTHER" id="PTHR43825">
    <property type="entry name" value="PYRUVATE DEHYDROGENASE E1 COMPONENT"/>
    <property type="match status" value="1"/>
</dbReference>